<sequence>MLNVGYKLEEYWKEVRFRHRKNLNCKEPIENIAKQPDQTWVQCDDCLKWRKIPDGVDTKKLPKKWFCHMNPDEKFRSCTVEEEPENADEEPPRCGTLYREYLFSATYVLTFLGFRPSVHIQDPPLIITPTRTKRTLGQSQEAMEIKKVRRKGSVDSIPDSALTSTASPGMCNSGNDANEAESEIAPMDNSDDHSAVQQKQINHITQTSSEDQLNYKLLYLKAMEEIKQLQQKLMEQEKAEKELMGKLSVDVLEADKCTLSTCCESLQKDLEDIKRENKKVKLSAEDQSVQTDFQISSTEESATTSTEASNLRRGIDLQFGIQKYENEDRRGSGQENNNTQLCR</sequence>
<comment type="caution">
    <text evidence="7">The sequence shown here is derived from an EMBL/GenBank/DDBJ whole genome shotgun (WGS) entry which is preliminary data.</text>
</comment>
<dbReference type="InterPro" id="IPR042778">
    <property type="entry name" value="ZCWPW1/ZCWPW2"/>
</dbReference>
<name>A0AA88N3K9_TACVA</name>
<evidence type="ECO:0000256" key="5">
    <source>
        <dbReference type="SAM" id="MobiDB-lite"/>
    </source>
</evidence>
<keyword evidence="1" id="KW-0479">Metal-binding</keyword>
<feature type="region of interest" description="Disordered" evidence="5">
    <location>
        <begin position="148"/>
        <end position="172"/>
    </location>
</feature>
<evidence type="ECO:0000256" key="4">
    <source>
        <dbReference type="SAM" id="Coils"/>
    </source>
</evidence>
<dbReference type="InterPro" id="IPR011124">
    <property type="entry name" value="Znf_CW"/>
</dbReference>
<feature type="compositionally biased region" description="Polar residues" evidence="5">
    <location>
        <begin position="161"/>
        <end position="172"/>
    </location>
</feature>
<dbReference type="Proteomes" id="UP001187315">
    <property type="component" value="Unassembled WGS sequence"/>
</dbReference>
<evidence type="ECO:0000256" key="3">
    <source>
        <dbReference type="ARBA" id="ARBA00022833"/>
    </source>
</evidence>
<dbReference type="PANTHER" id="PTHR15999">
    <property type="entry name" value="ZINC FINGER CW-TYPE PWWP DOMAIN PROTEIN 1"/>
    <property type="match status" value="1"/>
</dbReference>
<feature type="compositionally biased region" description="Low complexity" evidence="5">
    <location>
        <begin position="296"/>
        <end position="309"/>
    </location>
</feature>
<keyword evidence="2" id="KW-0863">Zinc-finger</keyword>
<evidence type="ECO:0000313" key="8">
    <source>
        <dbReference type="Proteomes" id="UP001187315"/>
    </source>
</evidence>
<feature type="compositionally biased region" description="Polar residues" evidence="5">
    <location>
        <begin position="333"/>
        <end position="343"/>
    </location>
</feature>
<organism evidence="7 8">
    <name type="scientific">Tachysurus vachellii</name>
    <name type="common">Darkbarbel catfish</name>
    <name type="synonym">Pelteobagrus vachellii</name>
    <dbReference type="NCBI Taxonomy" id="175792"/>
    <lineage>
        <taxon>Eukaryota</taxon>
        <taxon>Metazoa</taxon>
        <taxon>Chordata</taxon>
        <taxon>Craniata</taxon>
        <taxon>Vertebrata</taxon>
        <taxon>Euteleostomi</taxon>
        <taxon>Actinopterygii</taxon>
        <taxon>Neopterygii</taxon>
        <taxon>Teleostei</taxon>
        <taxon>Ostariophysi</taxon>
        <taxon>Siluriformes</taxon>
        <taxon>Bagridae</taxon>
        <taxon>Tachysurus</taxon>
    </lineage>
</organism>
<evidence type="ECO:0000256" key="2">
    <source>
        <dbReference type="ARBA" id="ARBA00022771"/>
    </source>
</evidence>
<feature type="coiled-coil region" evidence="4">
    <location>
        <begin position="219"/>
        <end position="283"/>
    </location>
</feature>
<evidence type="ECO:0000259" key="6">
    <source>
        <dbReference type="PROSITE" id="PS51050"/>
    </source>
</evidence>
<reference evidence="7" key="1">
    <citation type="submission" date="2023-08" db="EMBL/GenBank/DDBJ databases">
        <title>Pelteobagrus vachellii genome.</title>
        <authorList>
            <person name="Liu H."/>
        </authorList>
    </citation>
    <scope>NUCLEOTIDE SEQUENCE</scope>
    <source>
        <strain evidence="7">PRFRI_2022a</strain>
        <tissue evidence="7">Muscle</tissue>
    </source>
</reference>
<dbReference type="Gene3D" id="3.30.40.100">
    <property type="match status" value="1"/>
</dbReference>
<feature type="region of interest" description="Disordered" evidence="5">
    <location>
        <begin position="324"/>
        <end position="343"/>
    </location>
</feature>
<protein>
    <recommendedName>
        <fullName evidence="6">CW-type domain-containing protein</fullName>
    </recommendedName>
</protein>
<gene>
    <name evidence="7" type="ORF">Q7C36_009081</name>
</gene>
<accession>A0AA88N3K9</accession>
<keyword evidence="4" id="KW-0175">Coiled coil</keyword>
<keyword evidence="8" id="KW-1185">Reference proteome</keyword>
<dbReference type="GO" id="GO:0008270">
    <property type="term" value="F:zinc ion binding"/>
    <property type="evidence" value="ECO:0007669"/>
    <property type="project" value="UniProtKB-KW"/>
</dbReference>
<dbReference type="AlphaFoldDB" id="A0AA88N3K9"/>
<dbReference type="PROSITE" id="PS51050">
    <property type="entry name" value="ZF_CW"/>
    <property type="match status" value="1"/>
</dbReference>
<feature type="domain" description="CW-type" evidence="6">
    <location>
        <begin position="34"/>
        <end position="86"/>
    </location>
</feature>
<evidence type="ECO:0000256" key="1">
    <source>
        <dbReference type="ARBA" id="ARBA00022723"/>
    </source>
</evidence>
<evidence type="ECO:0000313" key="7">
    <source>
        <dbReference type="EMBL" id="KAK2850298.1"/>
    </source>
</evidence>
<dbReference type="PANTHER" id="PTHR15999:SF2">
    <property type="entry name" value="ZINC FINGER CW-TYPE PWWP DOMAIN PROTEIN 1"/>
    <property type="match status" value="1"/>
</dbReference>
<dbReference type="Pfam" id="PF07496">
    <property type="entry name" value="zf-CW"/>
    <property type="match status" value="1"/>
</dbReference>
<feature type="region of interest" description="Disordered" evidence="5">
    <location>
        <begin position="289"/>
        <end position="309"/>
    </location>
</feature>
<dbReference type="FunFam" id="3.30.40.100:FF:000003">
    <property type="entry name" value="MORC family CW-type zinc finger 3"/>
    <property type="match status" value="1"/>
</dbReference>
<keyword evidence="3" id="KW-0862">Zinc</keyword>
<dbReference type="EMBL" id="JAVHJS010000008">
    <property type="protein sequence ID" value="KAK2850298.1"/>
    <property type="molecule type" value="Genomic_DNA"/>
</dbReference>
<proteinExistence type="predicted"/>